<reference evidence="1 2" key="1">
    <citation type="journal article" date="2015" name="Microbiome">
        <title>Genomic resolution of linkages in carbon, nitrogen, and sulfur cycling among widespread estuary sediment bacteria.</title>
        <authorList>
            <person name="Baker B.J."/>
            <person name="Lazar C.S."/>
            <person name="Teske A.P."/>
            <person name="Dick G.J."/>
        </authorList>
    </citation>
    <scope>NUCLEOTIDE SEQUENCE [LARGE SCALE GENOMIC DNA]</scope>
    <source>
        <strain evidence="1">DG_56</strain>
    </source>
</reference>
<evidence type="ECO:0000313" key="2">
    <source>
        <dbReference type="Proteomes" id="UP000052020"/>
    </source>
</evidence>
<comment type="caution">
    <text evidence="1">The sequence shown here is derived from an EMBL/GenBank/DDBJ whole genome shotgun (WGS) entry which is preliminary data.</text>
</comment>
<sequence length="169" mass="18457">MKWTLVAVKWEDVTSLSRFSLGQDFDARRLYKMSVGFVVKETDEYVVIADDLDLNLDGDSCNNYGTLIPRGCIREWRVIRTFDWEPSAGPLAAASGKEDGKRGQAADSARTVSELVRAHPSLLASADEVAARLGIDPADATAQLEHLAGEGAVSRIGSAQVPIYIFRRS</sequence>
<name>A0A0S7XN07_9BACT</name>
<evidence type="ECO:0000313" key="1">
    <source>
        <dbReference type="EMBL" id="KPJ63555.1"/>
    </source>
</evidence>
<dbReference type="Proteomes" id="UP000052020">
    <property type="component" value="Unassembled WGS sequence"/>
</dbReference>
<dbReference type="AlphaFoldDB" id="A0A0S7XN07"/>
<proteinExistence type="predicted"/>
<accession>A0A0S7XN07</accession>
<protein>
    <submittedName>
        <fullName evidence="1">Uncharacterized protein</fullName>
    </submittedName>
</protein>
<organism evidence="1 2">
    <name type="scientific">candidate division KD3-62 bacterium DG_56</name>
    <dbReference type="NCBI Taxonomy" id="1704032"/>
    <lineage>
        <taxon>Bacteria</taxon>
        <taxon>candidate division KD3-62</taxon>
    </lineage>
</organism>
<gene>
    <name evidence="1" type="ORF">AMK68_03750</name>
</gene>
<dbReference type="EMBL" id="LIZY01000081">
    <property type="protein sequence ID" value="KPJ63555.1"/>
    <property type="molecule type" value="Genomic_DNA"/>
</dbReference>